<proteinExistence type="predicted"/>
<dbReference type="EMBL" id="JACASE010000005">
    <property type="protein sequence ID" value="KAF6465974.1"/>
    <property type="molecule type" value="Genomic_DNA"/>
</dbReference>
<organism evidence="1 2">
    <name type="scientific">Rousettus aegyptiacus</name>
    <name type="common">Egyptian fruit bat</name>
    <name type="synonym">Pteropus aegyptiacus</name>
    <dbReference type="NCBI Taxonomy" id="9407"/>
    <lineage>
        <taxon>Eukaryota</taxon>
        <taxon>Metazoa</taxon>
        <taxon>Chordata</taxon>
        <taxon>Craniata</taxon>
        <taxon>Vertebrata</taxon>
        <taxon>Euteleostomi</taxon>
        <taxon>Mammalia</taxon>
        <taxon>Eutheria</taxon>
        <taxon>Laurasiatheria</taxon>
        <taxon>Chiroptera</taxon>
        <taxon>Yinpterochiroptera</taxon>
        <taxon>Pteropodoidea</taxon>
        <taxon>Pteropodidae</taxon>
        <taxon>Rousettinae</taxon>
        <taxon>Rousettus</taxon>
    </lineage>
</organism>
<dbReference type="PANTHER" id="PTHR19446">
    <property type="entry name" value="REVERSE TRANSCRIPTASES"/>
    <property type="match status" value="1"/>
</dbReference>
<evidence type="ECO:0000313" key="1">
    <source>
        <dbReference type="EMBL" id="KAF6465974.1"/>
    </source>
</evidence>
<keyword evidence="2" id="KW-1185">Reference proteome</keyword>
<dbReference type="Proteomes" id="UP000593571">
    <property type="component" value="Unassembled WGS sequence"/>
</dbReference>
<comment type="caution">
    <text evidence="1">The sequence shown here is derived from an EMBL/GenBank/DDBJ whole genome shotgun (WGS) entry which is preliminary data.</text>
</comment>
<protein>
    <submittedName>
        <fullName evidence="1">Uncharacterized protein</fullName>
    </submittedName>
</protein>
<evidence type="ECO:0000313" key="2">
    <source>
        <dbReference type="Proteomes" id="UP000593571"/>
    </source>
</evidence>
<reference evidence="1 2" key="1">
    <citation type="journal article" date="2020" name="Nature">
        <title>Six reference-quality genomes reveal evolution of bat adaptations.</title>
        <authorList>
            <person name="Jebb D."/>
            <person name="Huang Z."/>
            <person name="Pippel M."/>
            <person name="Hughes G.M."/>
            <person name="Lavrichenko K."/>
            <person name="Devanna P."/>
            <person name="Winkler S."/>
            <person name="Jermiin L.S."/>
            <person name="Skirmuntt E.C."/>
            <person name="Katzourakis A."/>
            <person name="Burkitt-Gray L."/>
            <person name="Ray D.A."/>
            <person name="Sullivan K.A.M."/>
            <person name="Roscito J.G."/>
            <person name="Kirilenko B.M."/>
            <person name="Davalos L.M."/>
            <person name="Corthals A.P."/>
            <person name="Power M.L."/>
            <person name="Jones G."/>
            <person name="Ransome R.D."/>
            <person name="Dechmann D.K.N."/>
            <person name="Locatelli A.G."/>
            <person name="Puechmaille S.J."/>
            <person name="Fedrigo O."/>
            <person name="Jarvis E.D."/>
            <person name="Hiller M."/>
            <person name="Vernes S.C."/>
            <person name="Myers E.W."/>
            <person name="Teeling E.C."/>
        </authorList>
    </citation>
    <scope>NUCLEOTIDE SEQUENCE [LARGE SCALE GENOMIC DNA]</scope>
    <source>
        <strain evidence="1">MRouAeg1</strain>
        <tissue evidence="1">Muscle</tissue>
    </source>
</reference>
<name>A0A7J8H0X1_ROUAE</name>
<gene>
    <name evidence="1" type="ORF">HJG63_011317</name>
</gene>
<accession>A0A7J8H0X1</accession>
<dbReference type="AlphaFoldDB" id="A0A7J8H0X1"/>
<sequence length="141" mass="16389">MAKWSLFQECKGWSNIRKCILSYLNAKEKKMTITSTDAEKATENSTLFMIKSLRKLGIKGDFLNFIKNILCCCCCCFFNLQLTLYLMVKKINASPLRLKRIEGFPLSPLLFNMELEVLANATKQKRKCIYIRGRIKLAIYR</sequence>